<dbReference type="RefSeq" id="WP_116856381.1">
    <property type="nucleotide sequence ID" value="NZ_QTJV01000010.1"/>
</dbReference>
<keyword evidence="4" id="KW-0378">Hydrolase</keyword>
<evidence type="ECO:0000256" key="6">
    <source>
        <dbReference type="ARBA" id="ARBA00023049"/>
    </source>
</evidence>
<dbReference type="Gene3D" id="3.30.2010.10">
    <property type="entry name" value="Metalloproteases ('zincins'), catalytic domain"/>
    <property type="match status" value="1"/>
</dbReference>
<keyword evidence="9" id="KW-1185">Reference proteome</keyword>
<comment type="cofactor">
    <cofactor evidence="1">
        <name>Zn(2+)</name>
        <dbReference type="ChEBI" id="CHEBI:29105"/>
    </cofactor>
</comment>
<keyword evidence="5" id="KW-0862">Zinc</keyword>
<evidence type="ECO:0000256" key="2">
    <source>
        <dbReference type="ARBA" id="ARBA00022670"/>
    </source>
</evidence>
<evidence type="ECO:0000256" key="5">
    <source>
        <dbReference type="ARBA" id="ARBA00022833"/>
    </source>
</evidence>
<proteinExistence type="predicted"/>
<dbReference type="GO" id="GO:0016020">
    <property type="term" value="C:membrane"/>
    <property type="evidence" value="ECO:0007669"/>
    <property type="project" value="TreeGrafter"/>
</dbReference>
<dbReference type="InterPro" id="IPR051156">
    <property type="entry name" value="Mito/Outer_Membr_Metalloprot"/>
</dbReference>
<gene>
    <name evidence="8" type="ORF">DXN04_26345</name>
</gene>
<dbReference type="Pfam" id="PF01435">
    <property type="entry name" value="Peptidase_M48"/>
    <property type="match status" value="1"/>
</dbReference>
<accession>A0A3E1NWJ8</accession>
<dbReference type="InterPro" id="IPR001915">
    <property type="entry name" value="Peptidase_M48"/>
</dbReference>
<dbReference type="PANTHER" id="PTHR22726">
    <property type="entry name" value="METALLOENDOPEPTIDASE OMA1"/>
    <property type="match status" value="1"/>
</dbReference>
<evidence type="ECO:0000256" key="4">
    <source>
        <dbReference type="ARBA" id="ARBA00022801"/>
    </source>
</evidence>
<dbReference type="PANTHER" id="PTHR22726:SF1">
    <property type="entry name" value="METALLOENDOPEPTIDASE OMA1, MITOCHONDRIAL"/>
    <property type="match status" value="1"/>
</dbReference>
<comment type="caution">
    <text evidence="8">The sequence shown here is derived from an EMBL/GenBank/DDBJ whole genome shotgun (WGS) entry which is preliminary data.</text>
</comment>
<dbReference type="GO" id="GO:0004222">
    <property type="term" value="F:metalloendopeptidase activity"/>
    <property type="evidence" value="ECO:0007669"/>
    <property type="project" value="InterPro"/>
</dbReference>
<evidence type="ECO:0000256" key="3">
    <source>
        <dbReference type="ARBA" id="ARBA00022723"/>
    </source>
</evidence>
<dbReference type="Proteomes" id="UP000261174">
    <property type="component" value="Unassembled WGS sequence"/>
</dbReference>
<dbReference type="GO" id="GO:0046872">
    <property type="term" value="F:metal ion binding"/>
    <property type="evidence" value="ECO:0007669"/>
    <property type="project" value="UniProtKB-KW"/>
</dbReference>
<dbReference type="OrthoDB" id="910748at2"/>
<sequence length="488" mass="56507">MPIPKPKHLFWLSFLCLAGSSTLKGQQKDLYNYQDLSAFYYKKQEDSLKKAWTCPDNFKDRATQKQFKAIWDERTTFFTDAIDDNNYVYDKGICAYLNDIVAQIQEGNKNYLPVTPFVVLDRSAAVNAYAIGGNVLAINLGLISFAKTREEIALTIAHELSHNILQHPENAMKKQAEWLASAEYKQSLGQVLESDYGRLTRLKKVYENYTFSRNRHQRYHEGDADSLAIILLNNSHISFAPEFFLRMDSADVQYLQPLQQPLKTYFGNYNIALEESWTKKRSKGLSTRDYDFQNNSGMADSLKTHPDCVVRYNNTVARKTGNAVATPIPESISTKVNRMLIWNMYCNKDLTPCLYRIMQEKDKGNTDAWYDFMFNNVMMSLYKADKDLHRSSTIDIQRKEYISKEYYQLQTMLEQIPRDKLAEGCRQLQNAAFWSNVTPAEKAMQGFQRSLVLADNKEAASNQQLAKQFMESNKTSLYCEYVHPFEKR</sequence>
<reference evidence="8 9" key="1">
    <citation type="submission" date="2018-08" db="EMBL/GenBank/DDBJ databases">
        <title>Chitinophaga sp. K20C18050901, a novel bacterium isolated from forest soil.</title>
        <authorList>
            <person name="Wang C."/>
        </authorList>
    </citation>
    <scope>NUCLEOTIDE SEQUENCE [LARGE SCALE GENOMIC DNA]</scope>
    <source>
        <strain evidence="8 9">K20C18050901</strain>
    </source>
</reference>
<dbReference type="GO" id="GO:0051603">
    <property type="term" value="P:proteolysis involved in protein catabolic process"/>
    <property type="evidence" value="ECO:0007669"/>
    <property type="project" value="TreeGrafter"/>
</dbReference>
<evidence type="ECO:0000313" key="8">
    <source>
        <dbReference type="EMBL" id="RFM32295.1"/>
    </source>
</evidence>
<evidence type="ECO:0000313" key="9">
    <source>
        <dbReference type="Proteomes" id="UP000261174"/>
    </source>
</evidence>
<keyword evidence="6" id="KW-0482">Metalloprotease</keyword>
<organism evidence="8 9">
    <name type="scientific">Chitinophaga silvisoli</name>
    <dbReference type="NCBI Taxonomy" id="2291814"/>
    <lineage>
        <taxon>Bacteria</taxon>
        <taxon>Pseudomonadati</taxon>
        <taxon>Bacteroidota</taxon>
        <taxon>Chitinophagia</taxon>
        <taxon>Chitinophagales</taxon>
        <taxon>Chitinophagaceae</taxon>
        <taxon>Chitinophaga</taxon>
    </lineage>
</organism>
<feature type="domain" description="Peptidase M48" evidence="7">
    <location>
        <begin position="112"/>
        <end position="313"/>
    </location>
</feature>
<keyword evidence="3" id="KW-0479">Metal-binding</keyword>
<keyword evidence="2" id="KW-0645">Protease</keyword>
<dbReference type="AlphaFoldDB" id="A0A3E1NWJ8"/>
<name>A0A3E1NWJ8_9BACT</name>
<evidence type="ECO:0000256" key="1">
    <source>
        <dbReference type="ARBA" id="ARBA00001947"/>
    </source>
</evidence>
<protein>
    <submittedName>
        <fullName evidence="8">Peptidase M48 Ste24p</fullName>
    </submittedName>
</protein>
<evidence type="ECO:0000259" key="7">
    <source>
        <dbReference type="Pfam" id="PF01435"/>
    </source>
</evidence>
<dbReference type="EMBL" id="QTJV01000010">
    <property type="protein sequence ID" value="RFM32295.1"/>
    <property type="molecule type" value="Genomic_DNA"/>
</dbReference>